<accession>G9KS30</accession>
<sequence>PLPSLFLVSTPRGRGELTLGKAMSLSPRVGGPVLEEGCWGPPFHDSVPPGEVGQGWASLSSSPLPNLPPPPSLPPAPQFFGVSLYIALWRDRGGRMDGV</sequence>
<proteinExistence type="evidence at transcript level"/>
<dbReference type="AlphaFoldDB" id="G9KS30"/>
<protein>
    <submittedName>
        <fullName evidence="2">Synaptic Ras GTPase activating protein 1</fullName>
    </submittedName>
</protein>
<evidence type="ECO:0000256" key="1">
    <source>
        <dbReference type="SAM" id="MobiDB-lite"/>
    </source>
</evidence>
<dbReference type="EMBL" id="JP019111">
    <property type="protein sequence ID" value="AES07709.1"/>
    <property type="molecule type" value="mRNA"/>
</dbReference>
<organism evidence="2">
    <name type="scientific">Mustela putorius furo</name>
    <name type="common">European domestic ferret</name>
    <name type="synonym">Mustela furo</name>
    <dbReference type="NCBI Taxonomy" id="9669"/>
    <lineage>
        <taxon>Eukaryota</taxon>
        <taxon>Metazoa</taxon>
        <taxon>Chordata</taxon>
        <taxon>Craniata</taxon>
        <taxon>Vertebrata</taxon>
        <taxon>Euteleostomi</taxon>
        <taxon>Mammalia</taxon>
        <taxon>Eutheria</taxon>
        <taxon>Laurasiatheria</taxon>
        <taxon>Carnivora</taxon>
        <taxon>Caniformia</taxon>
        <taxon>Musteloidea</taxon>
        <taxon>Mustelidae</taxon>
        <taxon>Mustelinae</taxon>
        <taxon>Mustela</taxon>
    </lineage>
</organism>
<feature type="non-terminal residue" evidence="2">
    <location>
        <position position="99"/>
    </location>
</feature>
<name>G9KS30_MUSPF</name>
<evidence type="ECO:0000313" key="2">
    <source>
        <dbReference type="EMBL" id="AES07709.1"/>
    </source>
</evidence>
<feature type="non-terminal residue" evidence="2">
    <location>
        <position position="1"/>
    </location>
</feature>
<reference evidence="2" key="1">
    <citation type="journal article" date="2013" name="J. Virol.">
        <title>Sequencing, annotation, and characterization of the influenza ferret infectome.</title>
        <authorList>
            <person name="Leon A.J."/>
            <person name="Banner D."/>
            <person name="Xu L."/>
            <person name="Ran L."/>
            <person name="Peng Z."/>
            <person name="Yi K."/>
            <person name="Chen C."/>
            <person name="Xu F."/>
            <person name="Huang J."/>
            <person name="Zhao Z."/>
            <person name="Lin Z."/>
            <person name="Huang S.H."/>
            <person name="Fang Y."/>
            <person name="Kelvin A.A."/>
            <person name="Ross T.M."/>
            <person name="Farooqui A."/>
            <person name="Kelvin D.J."/>
        </authorList>
    </citation>
    <scope>NUCLEOTIDE SEQUENCE</scope>
    <source>
        <tissue evidence="2">Lungs</tissue>
    </source>
</reference>
<feature type="region of interest" description="Disordered" evidence="1">
    <location>
        <begin position="41"/>
        <end position="72"/>
    </location>
</feature>